<feature type="transmembrane region" description="Helical" evidence="2">
    <location>
        <begin position="496"/>
        <end position="517"/>
    </location>
</feature>
<feature type="transmembrane region" description="Helical" evidence="2">
    <location>
        <begin position="326"/>
        <end position="344"/>
    </location>
</feature>
<feature type="transmembrane region" description="Helical" evidence="2">
    <location>
        <begin position="449"/>
        <end position="476"/>
    </location>
</feature>
<evidence type="ECO:0008006" key="5">
    <source>
        <dbReference type="Google" id="ProtNLM"/>
    </source>
</evidence>
<dbReference type="Proteomes" id="UP001359559">
    <property type="component" value="Unassembled WGS sequence"/>
</dbReference>
<dbReference type="InterPro" id="IPR044708">
    <property type="entry name" value="CPR5"/>
</dbReference>
<name>A0AAN9KH75_CLITE</name>
<evidence type="ECO:0000313" key="4">
    <source>
        <dbReference type="Proteomes" id="UP001359559"/>
    </source>
</evidence>
<accession>A0AAN9KH75</accession>
<gene>
    <name evidence="3" type="ORF">RJT34_00882</name>
</gene>
<keyword evidence="2" id="KW-1133">Transmembrane helix</keyword>
<sequence>MAGIDNCSSEAEAAPINGCKNQIENTRENSEASETTSSCSSRKGKVKGLCVARKRRNPSVPLRRNRSNVDAIGLPLGMSFAAVMAQVLYKRDAAAESMSPSHLSSICTSAVKESLASVYGDKLDGLTRNFEQSFNSTLNTLQLIFESSTSNEGDNFNNAKVEIPGSKLTLDKGECSDNIVTADGHSEPPSHAEIQEQLLSHEEVRDNFHIGSISRDLTLYGQSSQMVCLTRTSSAPAINNPVIGTFEKSIVEQCRSNDLKAIELGLTMKKLKLKETALALNFDLNNLERSKLAMGVSKASFKAEKFKNQLEDARYSELKKKCIDCLIAGLLIMSLSLSYGTYVFSYERITEATESCTPSTQESSWWTPKSVISFNSRLNVLWCQIQVMSRMVFGILMIMAVAYLVVQRSTTTSQAMPVTFILLMLGTGCGYCGKLCVDTLGGSGNVWLIYWETLCLLHFFSIGWTSALYSILHGSLTAPLTTKENAIFPYWIRRSMFYATLLVFLPLFCGLMPFANLGQWKDHFMLKVRDFNGSDW</sequence>
<keyword evidence="4" id="KW-1185">Reference proteome</keyword>
<dbReference type="AlphaFoldDB" id="A0AAN9KH75"/>
<protein>
    <recommendedName>
        <fullName evidence="5">CPR5</fullName>
    </recommendedName>
</protein>
<evidence type="ECO:0000313" key="3">
    <source>
        <dbReference type="EMBL" id="KAK7317009.1"/>
    </source>
</evidence>
<dbReference type="PANTHER" id="PTHR35322">
    <property type="entry name" value="PROTEIN CPR-5"/>
    <property type="match status" value="1"/>
</dbReference>
<feature type="region of interest" description="Disordered" evidence="1">
    <location>
        <begin position="18"/>
        <end position="41"/>
    </location>
</feature>
<proteinExistence type="predicted"/>
<comment type="caution">
    <text evidence="3">The sequence shown here is derived from an EMBL/GenBank/DDBJ whole genome shotgun (WGS) entry which is preliminary data.</text>
</comment>
<reference evidence="3 4" key="1">
    <citation type="submission" date="2024-01" db="EMBL/GenBank/DDBJ databases">
        <title>The genomes of 5 underutilized Papilionoideae crops provide insights into root nodulation and disease resistance.</title>
        <authorList>
            <person name="Yuan L."/>
        </authorList>
    </citation>
    <scope>NUCLEOTIDE SEQUENCE [LARGE SCALE GENOMIC DNA]</scope>
    <source>
        <strain evidence="3">LY-2023</strain>
        <tissue evidence="3">Leaf</tissue>
    </source>
</reference>
<evidence type="ECO:0000256" key="2">
    <source>
        <dbReference type="SAM" id="Phobius"/>
    </source>
</evidence>
<feature type="transmembrane region" description="Helical" evidence="2">
    <location>
        <begin position="387"/>
        <end position="406"/>
    </location>
</feature>
<dbReference type="PANTHER" id="PTHR35322:SF2">
    <property type="entry name" value="PROTEIN CPR-5"/>
    <property type="match status" value="1"/>
</dbReference>
<organism evidence="3 4">
    <name type="scientific">Clitoria ternatea</name>
    <name type="common">Butterfly pea</name>
    <dbReference type="NCBI Taxonomy" id="43366"/>
    <lineage>
        <taxon>Eukaryota</taxon>
        <taxon>Viridiplantae</taxon>
        <taxon>Streptophyta</taxon>
        <taxon>Embryophyta</taxon>
        <taxon>Tracheophyta</taxon>
        <taxon>Spermatophyta</taxon>
        <taxon>Magnoliopsida</taxon>
        <taxon>eudicotyledons</taxon>
        <taxon>Gunneridae</taxon>
        <taxon>Pentapetalae</taxon>
        <taxon>rosids</taxon>
        <taxon>fabids</taxon>
        <taxon>Fabales</taxon>
        <taxon>Fabaceae</taxon>
        <taxon>Papilionoideae</taxon>
        <taxon>50 kb inversion clade</taxon>
        <taxon>NPAAA clade</taxon>
        <taxon>indigoferoid/millettioid clade</taxon>
        <taxon>Phaseoleae</taxon>
        <taxon>Clitoria</taxon>
    </lineage>
</organism>
<feature type="transmembrane region" description="Helical" evidence="2">
    <location>
        <begin position="418"/>
        <end position="437"/>
    </location>
</feature>
<keyword evidence="2" id="KW-0812">Transmembrane</keyword>
<feature type="compositionally biased region" description="Low complexity" evidence="1">
    <location>
        <begin position="32"/>
        <end position="41"/>
    </location>
</feature>
<evidence type="ECO:0000256" key="1">
    <source>
        <dbReference type="SAM" id="MobiDB-lite"/>
    </source>
</evidence>
<dbReference type="GO" id="GO:0010090">
    <property type="term" value="P:trichome morphogenesis"/>
    <property type="evidence" value="ECO:0007669"/>
    <property type="project" value="InterPro"/>
</dbReference>
<dbReference type="EMBL" id="JAYKXN010000001">
    <property type="protein sequence ID" value="KAK7317009.1"/>
    <property type="molecule type" value="Genomic_DNA"/>
</dbReference>
<keyword evidence="2" id="KW-0472">Membrane</keyword>
<dbReference type="GO" id="GO:0006952">
    <property type="term" value="P:defense response"/>
    <property type="evidence" value="ECO:0007669"/>
    <property type="project" value="InterPro"/>
</dbReference>
<dbReference type="GO" id="GO:0010150">
    <property type="term" value="P:leaf senescence"/>
    <property type="evidence" value="ECO:0007669"/>
    <property type="project" value="InterPro"/>
</dbReference>